<organism evidence="1 2">
    <name type="scientific">Riccia fluitans</name>
    <dbReference type="NCBI Taxonomy" id="41844"/>
    <lineage>
        <taxon>Eukaryota</taxon>
        <taxon>Viridiplantae</taxon>
        <taxon>Streptophyta</taxon>
        <taxon>Embryophyta</taxon>
        <taxon>Marchantiophyta</taxon>
        <taxon>Marchantiopsida</taxon>
        <taxon>Marchantiidae</taxon>
        <taxon>Marchantiales</taxon>
        <taxon>Ricciaceae</taxon>
        <taxon>Riccia</taxon>
    </lineage>
</organism>
<evidence type="ECO:0000313" key="2">
    <source>
        <dbReference type="Proteomes" id="UP001605036"/>
    </source>
</evidence>
<accession>A0ABD1ZNL4</accession>
<dbReference type="AlphaFoldDB" id="A0ABD1ZNL4"/>
<name>A0ABD1ZNL4_9MARC</name>
<keyword evidence="2" id="KW-1185">Reference proteome</keyword>
<sequence>MASFVFSRVFVNAGAFAAAAGFASTAVAYAGMMALTLEKDSSCSEQSGKTVVIPSDTKRGLSIAPQFDGLNCFETMICK</sequence>
<comment type="caution">
    <text evidence="1">The sequence shown here is derived from an EMBL/GenBank/DDBJ whole genome shotgun (WGS) entry which is preliminary data.</text>
</comment>
<protein>
    <submittedName>
        <fullName evidence="1">Uncharacterized protein</fullName>
    </submittedName>
</protein>
<proteinExistence type="predicted"/>
<gene>
    <name evidence="1" type="ORF">R1flu_021096</name>
</gene>
<reference evidence="1 2" key="1">
    <citation type="submission" date="2024-09" db="EMBL/GenBank/DDBJ databases">
        <title>Chromosome-scale assembly of Riccia fluitans.</title>
        <authorList>
            <person name="Paukszto L."/>
            <person name="Sawicki J."/>
            <person name="Karawczyk K."/>
            <person name="Piernik-Szablinska J."/>
            <person name="Szczecinska M."/>
            <person name="Mazdziarz M."/>
        </authorList>
    </citation>
    <scope>NUCLEOTIDE SEQUENCE [LARGE SCALE GENOMIC DNA]</scope>
    <source>
        <strain evidence="1">Rf_01</strain>
        <tissue evidence="1">Aerial parts of the thallus</tissue>
    </source>
</reference>
<evidence type="ECO:0000313" key="1">
    <source>
        <dbReference type="EMBL" id="KAL2652968.1"/>
    </source>
</evidence>
<dbReference type="EMBL" id="JBHFFA010000001">
    <property type="protein sequence ID" value="KAL2652968.1"/>
    <property type="molecule type" value="Genomic_DNA"/>
</dbReference>
<dbReference type="Proteomes" id="UP001605036">
    <property type="component" value="Unassembled WGS sequence"/>
</dbReference>